<gene>
    <name evidence="3" type="ORF">Afe05nite_34000</name>
</gene>
<protein>
    <submittedName>
        <fullName evidence="3">Short-chain dehydrogenase</fullName>
    </submittedName>
</protein>
<dbReference type="EMBL" id="BOMM01000029">
    <property type="protein sequence ID" value="GIE11560.1"/>
    <property type="molecule type" value="Genomic_DNA"/>
</dbReference>
<dbReference type="GO" id="GO:0016491">
    <property type="term" value="F:oxidoreductase activity"/>
    <property type="evidence" value="ECO:0007669"/>
    <property type="project" value="UniProtKB-KW"/>
</dbReference>
<accession>A0A919IZ94</accession>
<proteinExistence type="inferred from homology"/>
<dbReference type="PRINTS" id="PR00081">
    <property type="entry name" value="GDHRDH"/>
</dbReference>
<dbReference type="Pfam" id="PF13561">
    <property type="entry name" value="adh_short_C2"/>
    <property type="match status" value="1"/>
</dbReference>
<sequence length="240" mass="24602">MVVDFKDQRVLVVGGSSGIGRATAELLSQTGAEVVVAGRSADRLGEVAARSAIRTERVDAMDRAALDELFARLAPVDHLVVCVSGGEGAGPFAGLDLDAVRRAFAAKTFAQLEVVQAALPAMRASGSITLVTAGSAQAALPGTVGLAAVNGALEAAVRPLAAELAPIRVNAVSPGVVNTAWWESMPPAQRAAFFTEFASRTPLGRVAEPEEVARAVMLLIGSTFVTGHTLVADGGLHLAR</sequence>
<comment type="caution">
    <text evidence="3">The sequence shown here is derived from an EMBL/GenBank/DDBJ whole genome shotgun (WGS) entry which is preliminary data.</text>
</comment>
<keyword evidence="2" id="KW-0560">Oxidoreductase</keyword>
<evidence type="ECO:0000313" key="3">
    <source>
        <dbReference type="EMBL" id="GIE11560.1"/>
    </source>
</evidence>
<dbReference type="Proteomes" id="UP000598174">
    <property type="component" value="Unassembled WGS sequence"/>
</dbReference>
<dbReference type="InterPro" id="IPR051122">
    <property type="entry name" value="SDR_DHRS6-like"/>
</dbReference>
<dbReference type="PANTHER" id="PTHR43477">
    <property type="entry name" value="DIHYDROANTICAPSIN 7-DEHYDROGENASE"/>
    <property type="match status" value="1"/>
</dbReference>
<keyword evidence="4" id="KW-1185">Reference proteome</keyword>
<organism evidence="3 4">
    <name type="scientific">Paractinoplanes ferrugineus</name>
    <dbReference type="NCBI Taxonomy" id="113564"/>
    <lineage>
        <taxon>Bacteria</taxon>
        <taxon>Bacillati</taxon>
        <taxon>Actinomycetota</taxon>
        <taxon>Actinomycetes</taxon>
        <taxon>Micromonosporales</taxon>
        <taxon>Micromonosporaceae</taxon>
        <taxon>Paractinoplanes</taxon>
    </lineage>
</organism>
<reference evidence="3" key="1">
    <citation type="submission" date="2021-01" db="EMBL/GenBank/DDBJ databases">
        <title>Whole genome shotgun sequence of Actinoplanes ferrugineus NBRC 15555.</title>
        <authorList>
            <person name="Komaki H."/>
            <person name="Tamura T."/>
        </authorList>
    </citation>
    <scope>NUCLEOTIDE SEQUENCE</scope>
    <source>
        <strain evidence="3">NBRC 15555</strain>
    </source>
</reference>
<dbReference type="Gene3D" id="3.40.50.720">
    <property type="entry name" value="NAD(P)-binding Rossmann-like Domain"/>
    <property type="match status" value="1"/>
</dbReference>
<comment type="similarity">
    <text evidence="1">Belongs to the short-chain dehydrogenases/reductases (SDR) family.</text>
</comment>
<dbReference type="PANTHER" id="PTHR43477:SF1">
    <property type="entry name" value="DIHYDROANTICAPSIN 7-DEHYDROGENASE"/>
    <property type="match status" value="1"/>
</dbReference>
<evidence type="ECO:0000313" key="4">
    <source>
        <dbReference type="Proteomes" id="UP000598174"/>
    </source>
</evidence>
<dbReference type="InterPro" id="IPR002347">
    <property type="entry name" value="SDR_fam"/>
</dbReference>
<name>A0A919IZ94_9ACTN</name>
<evidence type="ECO:0000256" key="1">
    <source>
        <dbReference type="ARBA" id="ARBA00006484"/>
    </source>
</evidence>
<evidence type="ECO:0000256" key="2">
    <source>
        <dbReference type="ARBA" id="ARBA00023002"/>
    </source>
</evidence>
<dbReference type="AlphaFoldDB" id="A0A919IZ94"/>
<dbReference type="InterPro" id="IPR036291">
    <property type="entry name" value="NAD(P)-bd_dom_sf"/>
</dbReference>
<dbReference type="SUPFAM" id="SSF51735">
    <property type="entry name" value="NAD(P)-binding Rossmann-fold domains"/>
    <property type="match status" value="1"/>
</dbReference>